<protein>
    <submittedName>
        <fullName evidence="1">Uncharacterized protein</fullName>
    </submittedName>
</protein>
<sequence>MLLERSRVPAEFSARTFFNRSKVLKLKFIDLEISESSPPAGPSVDIGASILARLMPGHFFSKKHAGFQLIRA</sequence>
<evidence type="ECO:0000313" key="1">
    <source>
        <dbReference type="EMBL" id="KRQ89818.1"/>
    </source>
</evidence>
<comment type="caution">
    <text evidence="1">The sequence shown here is derived from an EMBL/GenBank/DDBJ whole genome shotgun (WGS) entry which is preliminary data.</text>
</comment>
<dbReference type="AlphaFoldDB" id="A0A0R3K3B8"/>
<proteinExistence type="predicted"/>
<dbReference type="EMBL" id="LLXX01000238">
    <property type="protein sequence ID" value="KRQ89818.1"/>
    <property type="molecule type" value="Genomic_DNA"/>
</dbReference>
<dbReference type="Proteomes" id="UP000051913">
    <property type="component" value="Unassembled WGS sequence"/>
</dbReference>
<keyword evidence="2" id="KW-1185">Reference proteome</keyword>
<accession>A0A0R3K3B8</accession>
<organism evidence="1 2">
    <name type="scientific">Bradyrhizobium valentinum</name>
    <dbReference type="NCBI Taxonomy" id="1518501"/>
    <lineage>
        <taxon>Bacteria</taxon>
        <taxon>Pseudomonadati</taxon>
        <taxon>Pseudomonadota</taxon>
        <taxon>Alphaproteobacteria</taxon>
        <taxon>Hyphomicrobiales</taxon>
        <taxon>Nitrobacteraceae</taxon>
        <taxon>Bradyrhizobium</taxon>
    </lineage>
</organism>
<name>A0A0R3K3B8_9BRAD</name>
<reference evidence="1 2" key="1">
    <citation type="submission" date="2014-03" db="EMBL/GenBank/DDBJ databases">
        <title>Bradyrhizobium valentinum sp. nov., isolated from effective nodules of Lupinus mariae-josephae, a lupine endemic of basic-lime soils in Eastern Spain.</title>
        <authorList>
            <person name="Duran D."/>
            <person name="Rey L."/>
            <person name="Navarro A."/>
            <person name="Busquets A."/>
            <person name="Imperial J."/>
            <person name="Ruiz-Argueso T."/>
        </authorList>
    </citation>
    <scope>NUCLEOTIDE SEQUENCE [LARGE SCALE GENOMIC DNA]</scope>
    <source>
        <strain evidence="1 2">LmjM3</strain>
    </source>
</reference>
<gene>
    <name evidence="1" type="ORF">CP49_36520</name>
</gene>
<evidence type="ECO:0000313" key="2">
    <source>
        <dbReference type="Proteomes" id="UP000051913"/>
    </source>
</evidence>